<dbReference type="PANTHER" id="PTHR16509:SF1">
    <property type="entry name" value="MANGANESE-DEPENDENT ADP-RIBOSE_CDP-ALCOHOL DIPHOSPHATASE"/>
    <property type="match status" value="1"/>
</dbReference>
<dbReference type="Proteomes" id="UP000366872">
    <property type="component" value="Unassembled WGS sequence"/>
</dbReference>
<dbReference type="EMBL" id="CAAHFG010000005">
    <property type="protein sequence ID" value="VGO17909.1"/>
    <property type="molecule type" value="Genomic_DNA"/>
</dbReference>
<protein>
    <recommendedName>
        <fullName evidence="1">Calcineurin-like phosphoesterase domain-containing protein</fullName>
    </recommendedName>
</protein>
<dbReference type="PANTHER" id="PTHR16509">
    <property type="match status" value="1"/>
</dbReference>
<dbReference type="GO" id="GO:0016787">
    <property type="term" value="F:hydrolase activity"/>
    <property type="evidence" value="ECO:0007669"/>
    <property type="project" value="InterPro"/>
</dbReference>
<reference evidence="2 3" key="1">
    <citation type="submission" date="2019-04" db="EMBL/GenBank/DDBJ databases">
        <authorList>
            <person name="Van Vliet M D."/>
        </authorList>
    </citation>
    <scope>NUCLEOTIDE SEQUENCE [LARGE SCALE GENOMIC DNA]</scope>
    <source>
        <strain evidence="2 3">F1</strain>
    </source>
</reference>
<keyword evidence="3" id="KW-1185">Reference proteome</keyword>
<accession>A0A6C2UDD9</accession>
<dbReference type="InterPro" id="IPR029052">
    <property type="entry name" value="Metallo-depent_PP-like"/>
</dbReference>
<organism evidence="2 3">
    <name type="scientific">Pontiella desulfatans</name>
    <dbReference type="NCBI Taxonomy" id="2750659"/>
    <lineage>
        <taxon>Bacteria</taxon>
        <taxon>Pseudomonadati</taxon>
        <taxon>Kiritimatiellota</taxon>
        <taxon>Kiritimatiellia</taxon>
        <taxon>Kiritimatiellales</taxon>
        <taxon>Pontiellaceae</taxon>
        <taxon>Pontiella</taxon>
    </lineage>
</organism>
<dbReference type="Gene3D" id="3.60.21.10">
    <property type="match status" value="1"/>
</dbReference>
<dbReference type="RefSeq" id="WP_136083369.1">
    <property type="nucleotide sequence ID" value="NZ_CAAHFG010000005.1"/>
</dbReference>
<name>A0A6C2UDD9_PONDE</name>
<evidence type="ECO:0000259" key="1">
    <source>
        <dbReference type="Pfam" id="PF00149"/>
    </source>
</evidence>
<dbReference type="Pfam" id="PF00149">
    <property type="entry name" value="Metallophos"/>
    <property type="match status" value="1"/>
</dbReference>
<sequence length="246" mass="27337">MQTAKPTRIGLLTDLHYDGGAKAMNRLYESVATLNAGNIDAMVVMGDLVNGTSEQNTKRLLREVSALCDAFSGQIWFMHGNHDLDYLSKPQFYNALGRAGDRSRFHFELGGYGFICIDGNFRPDGTEYDCGNFEWETAAVPEEQLDWLRGRLAASLLPVVVISHQRIDKACTHAVRNHAEVREMISLSGKVRAVFQGHNHEDDLLQIDGTSYYTLSAHKDDAGPAVLELGAKGIRLLRDFHLSEVV</sequence>
<dbReference type="AlphaFoldDB" id="A0A6C2UDD9"/>
<feature type="domain" description="Calcineurin-like phosphoesterase" evidence="1">
    <location>
        <begin position="8"/>
        <end position="201"/>
    </location>
</feature>
<evidence type="ECO:0000313" key="3">
    <source>
        <dbReference type="Proteomes" id="UP000366872"/>
    </source>
</evidence>
<dbReference type="InterPro" id="IPR004843">
    <property type="entry name" value="Calcineurin-like_PHP"/>
</dbReference>
<proteinExistence type="predicted"/>
<dbReference type="SUPFAM" id="SSF56300">
    <property type="entry name" value="Metallo-dependent phosphatases"/>
    <property type="match status" value="1"/>
</dbReference>
<gene>
    <name evidence="2" type="ORF">PDESU_06511</name>
</gene>
<evidence type="ECO:0000313" key="2">
    <source>
        <dbReference type="EMBL" id="VGO17909.1"/>
    </source>
</evidence>